<sequence length="181" mass="21379">MSLPDQLLDLAFQYASQKFAEILDKLRAGKPITDSEANFILLFMVLNQTKVSYDSLYKQMELNRMELREVEKRLEKRIDETDKRIEEVEARLNKRIDEVKEELNRRIDDVRSELNGRIDETNRRIDQLREEMKLMEERLNKRMDDIEQSIDELKAGMAGLNSQMKLVTDMLGKVVEALAKR</sequence>
<evidence type="ECO:0008006" key="4">
    <source>
        <dbReference type="Google" id="ProtNLM"/>
    </source>
</evidence>
<dbReference type="RefSeq" id="WP_075049468.1">
    <property type="nucleotide sequence ID" value="NZ_CP006867.1"/>
</dbReference>
<keyword evidence="3" id="KW-1185">Reference proteome</keyword>
<dbReference type="AlphaFoldDB" id="A0A0U3EAF9"/>
<dbReference type="KEGG" id="iis:EYM_02220"/>
<dbReference type="Gene3D" id="1.20.120.20">
    <property type="entry name" value="Apolipoprotein"/>
    <property type="match status" value="1"/>
</dbReference>
<name>A0A0U3EAF9_9CREN</name>
<feature type="coiled-coil region" evidence="1">
    <location>
        <begin position="57"/>
        <end position="163"/>
    </location>
</feature>
<dbReference type="OrthoDB" id="20472at2157"/>
<organism evidence="2 3">
    <name type="scientific">Ignicoccus islandicus DSM 13165</name>
    <dbReference type="NCBI Taxonomy" id="940295"/>
    <lineage>
        <taxon>Archaea</taxon>
        <taxon>Thermoproteota</taxon>
        <taxon>Thermoprotei</taxon>
        <taxon>Desulfurococcales</taxon>
        <taxon>Desulfurococcaceae</taxon>
        <taxon>Ignicoccus</taxon>
    </lineage>
</organism>
<protein>
    <recommendedName>
        <fullName evidence="4">PaREP15, coiled-coil protein</fullName>
    </recommendedName>
</protein>
<dbReference type="SUPFAM" id="SSF58113">
    <property type="entry name" value="Apolipoprotein A-I"/>
    <property type="match status" value="1"/>
</dbReference>
<dbReference type="Proteomes" id="UP000060778">
    <property type="component" value="Chromosome"/>
</dbReference>
<gene>
    <name evidence="2" type="ORF">EYM_02220</name>
</gene>
<evidence type="ECO:0000256" key="1">
    <source>
        <dbReference type="SAM" id="Coils"/>
    </source>
</evidence>
<reference evidence="2 3" key="1">
    <citation type="submission" date="2013-11" db="EMBL/GenBank/DDBJ databases">
        <title>Comparative genomics of Ignicoccus.</title>
        <authorList>
            <person name="Podar M."/>
        </authorList>
    </citation>
    <scope>NUCLEOTIDE SEQUENCE [LARGE SCALE GENOMIC DNA]</scope>
    <source>
        <strain evidence="2 3">DSM 13165</strain>
    </source>
</reference>
<keyword evidence="1" id="KW-0175">Coiled coil</keyword>
<dbReference type="STRING" id="940295.EYM_02220"/>
<accession>A0A0U3EAF9</accession>
<evidence type="ECO:0000313" key="2">
    <source>
        <dbReference type="EMBL" id="ALU12302.1"/>
    </source>
</evidence>
<proteinExistence type="predicted"/>
<dbReference type="PATRIC" id="fig|940295.4.peg.435"/>
<evidence type="ECO:0000313" key="3">
    <source>
        <dbReference type="Proteomes" id="UP000060778"/>
    </source>
</evidence>
<dbReference type="GeneID" id="30679846"/>
<dbReference type="EMBL" id="CP006867">
    <property type="protein sequence ID" value="ALU12302.1"/>
    <property type="molecule type" value="Genomic_DNA"/>
</dbReference>